<keyword evidence="1" id="KW-0472">Membrane</keyword>
<keyword evidence="1" id="KW-0812">Transmembrane</keyword>
<keyword evidence="1" id="KW-1133">Transmembrane helix</keyword>
<accession>A0A927DHP2</accession>
<dbReference type="AlphaFoldDB" id="A0A927DHP2"/>
<evidence type="ECO:0000256" key="1">
    <source>
        <dbReference type="SAM" id="Phobius"/>
    </source>
</evidence>
<dbReference type="Proteomes" id="UP000655273">
    <property type="component" value="Unassembled WGS sequence"/>
</dbReference>
<sequence length="91" mass="10366">MYALVVYFTLCKLLSRWKLPMLGILALASIAINFLPLPLWGNEQRGAQHDLLQPRRMVRRAVDGVDERDEFAPQLAGTYRLWRGVGSAVVR</sequence>
<reference evidence="2" key="1">
    <citation type="submission" date="2020-07" db="EMBL/GenBank/DDBJ databases">
        <title>Clinical and genomic characterization of carbapenemase-producing Enterobacterales causing secondary infections during the COVID-19 crisis at a New York City hospital.</title>
        <authorList>
            <person name="Gomez-Simmonds A."/>
            <person name="Annavajhala M.K."/>
            <person name="Uhlemann A.-C."/>
        </authorList>
    </citation>
    <scope>NUCLEOTIDE SEQUENCE</scope>
    <source>
        <strain evidence="2">NK1396</strain>
    </source>
</reference>
<evidence type="ECO:0000313" key="2">
    <source>
        <dbReference type="EMBL" id="MBD3706809.1"/>
    </source>
</evidence>
<proteinExistence type="predicted"/>
<feature type="transmembrane region" description="Helical" evidence="1">
    <location>
        <begin position="20"/>
        <end position="40"/>
    </location>
</feature>
<name>A0A927DHP2_9ENTR</name>
<organism evidence="2 3">
    <name type="scientific">Enterobacter hormaechei</name>
    <dbReference type="NCBI Taxonomy" id="158836"/>
    <lineage>
        <taxon>Bacteria</taxon>
        <taxon>Pseudomonadati</taxon>
        <taxon>Pseudomonadota</taxon>
        <taxon>Gammaproteobacteria</taxon>
        <taxon>Enterobacterales</taxon>
        <taxon>Enterobacteriaceae</taxon>
        <taxon>Enterobacter</taxon>
        <taxon>Enterobacter cloacae complex</taxon>
    </lineage>
</organism>
<evidence type="ECO:0000313" key="3">
    <source>
        <dbReference type="Proteomes" id="UP000655273"/>
    </source>
</evidence>
<gene>
    <name evidence="2" type="ORF">IE983_06950</name>
</gene>
<protein>
    <submittedName>
        <fullName evidence="2">Uncharacterized protein</fullName>
    </submittedName>
</protein>
<comment type="caution">
    <text evidence="2">The sequence shown here is derived from an EMBL/GenBank/DDBJ whole genome shotgun (WGS) entry which is preliminary data.</text>
</comment>
<dbReference type="EMBL" id="JACXTA010000001">
    <property type="protein sequence ID" value="MBD3706809.1"/>
    <property type="molecule type" value="Genomic_DNA"/>
</dbReference>